<accession>A0A2K8KDJ5</accession>
<dbReference type="RefSeq" id="WP_071482369.1">
    <property type="nucleotide sequence ID" value="NZ_CP024899.1"/>
</dbReference>
<keyword evidence="2" id="KW-1185">Reference proteome</keyword>
<protein>
    <submittedName>
        <fullName evidence="1">Uncharacterized protein</fullName>
    </submittedName>
</protein>
<dbReference type="STRING" id="441209.GCA_001870665_03386"/>
<organism evidence="1 2">
    <name type="scientific">Roseinatronobacter bogoriensis subsp. barguzinensis</name>
    <dbReference type="NCBI Taxonomy" id="441209"/>
    <lineage>
        <taxon>Bacteria</taxon>
        <taxon>Pseudomonadati</taxon>
        <taxon>Pseudomonadota</taxon>
        <taxon>Alphaproteobacteria</taxon>
        <taxon>Rhodobacterales</taxon>
        <taxon>Paracoccaceae</taxon>
        <taxon>Roseinatronobacter</taxon>
    </lineage>
</organism>
<sequence>MAEQASESTAEDKFMSVKKSVFPFLERFSARAGEIKPVRKIDDLEHLLLKLETSPDFSKDARNTYKEVASGAYYWYQFLHGAFIRFTETVKPDENPFYVYLKDVFEETNFDPGLKEIFEAELMPKVISKRFASFESMMMGEYDDTFPVVVFTDFSNGDMQIADNEGGKLPANDLDGYHRVFSAFVTETDHLKYTVKQL</sequence>
<name>A0A2K8KDJ5_9RHOB</name>
<reference evidence="1 2" key="1">
    <citation type="submission" date="2017-11" db="EMBL/GenBank/DDBJ databases">
        <title>Revised Sequence and Annotation of the Rhodobaca barguzinensis strain alga05 Genome.</title>
        <authorList>
            <person name="Kopejtka K."/>
            <person name="Tomasch J.M."/>
            <person name="Bunk B."/>
            <person name="Koblizek M."/>
        </authorList>
    </citation>
    <scope>NUCLEOTIDE SEQUENCE [LARGE SCALE GENOMIC DNA]</scope>
    <source>
        <strain evidence="2">alga05</strain>
    </source>
</reference>
<dbReference type="AlphaFoldDB" id="A0A2K8KDJ5"/>
<dbReference type="EMBL" id="CP024899">
    <property type="protein sequence ID" value="ATX67501.1"/>
    <property type="molecule type" value="Genomic_DNA"/>
</dbReference>
<proteinExistence type="predicted"/>
<dbReference type="KEGG" id="rbg:BG454_18170"/>
<gene>
    <name evidence="1" type="ORF">BG454_18170</name>
</gene>
<evidence type="ECO:0000313" key="2">
    <source>
        <dbReference type="Proteomes" id="UP000228948"/>
    </source>
</evidence>
<evidence type="ECO:0000313" key="1">
    <source>
        <dbReference type="EMBL" id="ATX67501.1"/>
    </source>
</evidence>
<dbReference type="Proteomes" id="UP000228948">
    <property type="component" value="Chromosome"/>
</dbReference>